<sequence length="179" mass="20409">MSDQDLTPEQVEELEEAFSLFDEDGSGDITIKELEHALRAFGFKPSDDELKKMIQEIDKDGNGTVNFDEFKQVMRYRVTDSVLESEVQEAFRLFDLDGDNFINASDLKQAMLNMGERLTDVETEMMLRLADRDGDGRIDLAEFRRVMQDGDKWLKLRAEAVEDILLPGDGEQSDDSDKG</sequence>
<dbReference type="Gene3D" id="1.10.238.10">
    <property type="entry name" value="EF-hand"/>
    <property type="match status" value="2"/>
</dbReference>
<feature type="domain" description="EF-hand" evidence="3">
    <location>
        <begin position="118"/>
        <end position="153"/>
    </location>
</feature>
<feature type="domain" description="EF-hand" evidence="3">
    <location>
        <begin position="45"/>
        <end position="80"/>
    </location>
</feature>
<dbReference type="PROSITE" id="PS00018">
    <property type="entry name" value="EF_HAND_1"/>
    <property type="match status" value="4"/>
</dbReference>
<dbReference type="InterPro" id="IPR002048">
    <property type="entry name" value="EF_hand_dom"/>
</dbReference>
<keyword evidence="2" id="KW-0106">Calcium</keyword>
<dbReference type="SMART" id="SM00054">
    <property type="entry name" value="EFh"/>
    <property type="match status" value="4"/>
</dbReference>
<dbReference type="InterPro" id="IPR018247">
    <property type="entry name" value="EF_Hand_1_Ca_BS"/>
</dbReference>
<name>A0A1I8GF97_9PLAT</name>
<evidence type="ECO:0000313" key="5">
    <source>
        <dbReference type="WBParaSite" id="maker-uti_cns_0001839-snap-gene-0.6-mRNA-1"/>
    </source>
</evidence>
<keyword evidence="4" id="KW-1185">Reference proteome</keyword>
<dbReference type="PANTHER" id="PTHR23048:SF0">
    <property type="entry name" value="CALMODULIN LIKE 3"/>
    <property type="match status" value="1"/>
</dbReference>
<reference evidence="5" key="1">
    <citation type="submission" date="2016-11" db="UniProtKB">
        <authorList>
            <consortium name="WormBaseParasite"/>
        </authorList>
    </citation>
    <scope>IDENTIFICATION</scope>
</reference>
<dbReference type="AlphaFoldDB" id="A0A1I8GF97"/>
<dbReference type="InterPro" id="IPR011992">
    <property type="entry name" value="EF-hand-dom_pair"/>
</dbReference>
<dbReference type="WBParaSite" id="maker-uti_cns_0001839-snap-gene-0.6-mRNA-1">
    <property type="protein sequence ID" value="maker-uti_cns_0001839-snap-gene-0.6-mRNA-1"/>
    <property type="gene ID" value="maker-uti_cns_0001839-snap-gene-0.6"/>
</dbReference>
<proteinExistence type="predicted"/>
<feature type="domain" description="EF-hand" evidence="3">
    <location>
        <begin position="9"/>
        <end position="44"/>
    </location>
</feature>
<dbReference type="PANTHER" id="PTHR23048">
    <property type="entry name" value="MYOSIN LIGHT CHAIN 1, 3"/>
    <property type="match status" value="1"/>
</dbReference>
<dbReference type="GO" id="GO:0016460">
    <property type="term" value="C:myosin II complex"/>
    <property type="evidence" value="ECO:0007669"/>
    <property type="project" value="TreeGrafter"/>
</dbReference>
<keyword evidence="1" id="KW-0677">Repeat</keyword>
<accession>A0A1I8GF97</accession>
<evidence type="ECO:0000313" key="4">
    <source>
        <dbReference type="Proteomes" id="UP000095280"/>
    </source>
</evidence>
<dbReference type="Pfam" id="PF13499">
    <property type="entry name" value="EF-hand_7"/>
    <property type="match status" value="2"/>
</dbReference>
<dbReference type="SUPFAM" id="SSF47473">
    <property type="entry name" value="EF-hand"/>
    <property type="match status" value="1"/>
</dbReference>
<dbReference type="GO" id="GO:0005509">
    <property type="term" value="F:calcium ion binding"/>
    <property type="evidence" value="ECO:0007669"/>
    <property type="project" value="InterPro"/>
</dbReference>
<evidence type="ECO:0000256" key="1">
    <source>
        <dbReference type="ARBA" id="ARBA00022737"/>
    </source>
</evidence>
<organism evidence="4 5">
    <name type="scientific">Macrostomum lignano</name>
    <dbReference type="NCBI Taxonomy" id="282301"/>
    <lineage>
        <taxon>Eukaryota</taxon>
        <taxon>Metazoa</taxon>
        <taxon>Spiralia</taxon>
        <taxon>Lophotrochozoa</taxon>
        <taxon>Platyhelminthes</taxon>
        <taxon>Rhabditophora</taxon>
        <taxon>Macrostomorpha</taxon>
        <taxon>Macrostomida</taxon>
        <taxon>Macrostomidae</taxon>
        <taxon>Macrostomum</taxon>
    </lineage>
</organism>
<protein>
    <submittedName>
        <fullName evidence="5">Calmodulin</fullName>
    </submittedName>
</protein>
<dbReference type="Proteomes" id="UP000095280">
    <property type="component" value="Unplaced"/>
</dbReference>
<dbReference type="InterPro" id="IPR050230">
    <property type="entry name" value="CALM/Myosin/TropC-like"/>
</dbReference>
<feature type="domain" description="EF-hand" evidence="3">
    <location>
        <begin position="82"/>
        <end position="117"/>
    </location>
</feature>
<evidence type="ECO:0000256" key="2">
    <source>
        <dbReference type="ARBA" id="ARBA00022837"/>
    </source>
</evidence>
<dbReference type="PROSITE" id="PS50222">
    <property type="entry name" value="EF_HAND_2"/>
    <property type="match status" value="4"/>
</dbReference>
<evidence type="ECO:0000259" key="3">
    <source>
        <dbReference type="PROSITE" id="PS50222"/>
    </source>
</evidence>
<dbReference type="FunFam" id="1.10.238.10:FF:000178">
    <property type="entry name" value="Calmodulin-2 A"/>
    <property type="match status" value="1"/>
</dbReference>